<keyword evidence="3" id="KW-1185">Reference proteome</keyword>
<reference evidence="2" key="1">
    <citation type="submission" date="2019-03" db="EMBL/GenBank/DDBJ databases">
        <title>Long read genome sequence of the mycoparasitic Pythium oligandrum ATCC 38472 isolated from sugarbeet rhizosphere.</title>
        <authorList>
            <person name="Gaulin E."/>
        </authorList>
    </citation>
    <scope>NUCLEOTIDE SEQUENCE</scope>
    <source>
        <strain evidence="2">ATCC 38472_TT</strain>
    </source>
</reference>
<dbReference type="CDD" id="cd23767">
    <property type="entry name" value="IQCD"/>
    <property type="match status" value="1"/>
</dbReference>
<feature type="compositionally biased region" description="Low complexity" evidence="1">
    <location>
        <begin position="183"/>
        <end position="194"/>
    </location>
</feature>
<dbReference type="Pfam" id="PF00612">
    <property type="entry name" value="IQ"/>
    <property type="match status" value="1"/>
</dbReference>
<protein>
    <submittedName>
        <fullName evidence="2">Uncharacterized protein</fullName>
    </submittedName>
</protein>
<dbReference type="InterPro" id="IPR000048">
    <property type="entry name" value="IQ_motif_EF-hand-BS"/>
</dbReference>
<comment type="caution">
    <text evidence="2">The sequence shown here is derived from an EMBL/GenBank/DDBJ whole genome shotgun (WGS) entry which is preliminary data.</text>
</comment>
<evidence type="ECO:0000313" key="3">
    <source>
        <dbReference type="Proteomes" id="UP000794436"/>
    </source>
</evidence>
<organism evidence="2 3">
    <name type="scientific">Pythium oligandrum</name>
    <name type="common">Mycoparasitic fungus</name>
    <dbReference type="NCBI Taxonomy" id="41045"/>
    <lineage>
        <taxon>Eukaryota</taxon>
        <taxon>Sar</taxon>
        <taxon>Stramenopiles</taxon>
        <taxon>Oomycota</taxon>
        <taxon>Peronosporomycetes</taxon>
        <taxon>Pythiales</taxon>
        <taxon>Pythiaceae</taxon>
        <taxon>Pythium</taxon>
    </lineage>
</organism>
<proteinExistence type="predicted"/>
<sequence>MTARHDAATAIQRVFRGWRTRKRVVWDVGEEMTQWMTALDLEMEMESVRLGLAKPQTFVGWALGEGVLRLPRVHDVVFGVASVYPPVQMVDCVQKAASERVGSPDEASERNDKEQDAAFLKTIAGGDNTGNVCESPIFSDSEKRVACDAEEAAVVSFVGSHDSDQDGVVMETEEQVASEDNKTTTVTDSTDSPVHAPSTSSTLAVEQIIKTHTKEEIRMELQWAQQALRDRLEYLQAQHRRRRREH</sequence>
<name>A0A8K1FR91_PYTOL</name>
<dbReference type="EMBL" id="SPLM01000002">
    <property type="protein sequence ID" value="TMW68747.1"/>
    <property type="molecule type" value="Genomic_DNA"/>
</dbReference>
<evidence type="ECO:0000313" key="2">
    <source>
        <dbReference type="EMBL" id="TMW68747.1"/>
    </source>
</evidence>
<dbReference type="PROSITE" id="PS50096">
    <property type="entry name" value="IQ"/>
    <property type="match status" value="1"/>
</dbReference>
<evidence type="ECO:0000256" key="1">
    <source>
        <dbReference type="SAM" id="MobiDB-lite"/>
    </source>
</evidence>
<feature type="region of interest" description="Disordered" evidence="1">
    <location>
        <begin position="177"/>
        <end position="202"/>
    </location>
</feature>
<dbReference type="AlphaFoldDB" id="A0A8K1FR91"/>
<gene>
    <name evidence="2" type="ORF">Poli38472_006215</name>
</gene>
<accession>A0A8K1FR91</accession>
<dbReference type="OrthoDB" id="168348at2759"/>
<dbReference type="Proteomes" id="UP000794436">
    <property type="component" value="Unassembled WGS sequence"/>
</dbReference>